<evidence type="ECO:0000256" key="2">
    <source>
        <dbReference type="ARBA" id="ARBA00023015"/>
    </source>
</evidence>
<dbReference type="Proteomes" id="UP000292958">
    <property type="component" value="Unassembled WGS sequence"/>
</dbReference>
<keyword evidence="8" id="KW-1185">Reference proteome</keyword>
<evidence type="ECO:0000256" key="3">
    <source>
        <dbReference type="ARBA" id="ARBA00023125"/>
    </source>
</evidence>
<dbReference type="InterPro" id="IPR005119">
    <property type="entry name" value="LysR_subst-bd"/>
</dbReference>
<sequence length="296" mass="32676">MELQQLRYFCSVVRYGSFTKAAEQEGIAQPTLSLQIRRLEKSVGSTLFVRLARSVRLTHAGEIFYSHAKEILSRSKLAELQVRQLEDGIGGPLRIGAIPTVLPYLLAPHLPEFSTLYPEVDMILTEDVTTNLVDKLRAGDLDVIIVSLPLRQPDLVCSELLREPLVLVAPKEHTLCQAQPAKLDLSGERLLLLKEGHCFRDDMLIACRRGSAEMAPAFESDHFGSIFPLVASGSGITIAPRMAALQADGCAVMPLPKEQSRRIGYARLKSGARFKTLTAFTKWLRTIAESIAKPDA</sequence>
<evidence type="ECO:0000256" key="5">
    <source>
        <dbReference type="ARBA" id="ARBA00023163"/>
    </source>
</evidence>
<dbReference type="OrthoDB" id="9803735at2"/>
<dbReference type="Pfam" id="PF00126">
    <property type="entry name" value="HTH_1"/>
    <property type="match status" value="1"/>
</dbReference>
<gene>
    <name evidence="7" type="ORF">BDD14_3737</name>
</gene>
<keyword evidence="3" id="KW-0238">DNA-binding</keyword>
<dbReference type="SUPFAM" id="SSF46785">
    <property type="entry name" value="Winged helix' DNA-binding domain"/>
    <property type="match status" value="1"/>
</dbReference>
<keyword evidence="2" id="KW-0805">Transcription regulation</keyword>
<accession>A0A4Q7YYI2</accession>
<organism evidence="7 8">
    <name type="scientific">Edaphobacter modestus</name>
    <dbReference type="NCBI Taxonomy" id="388466"/>
    <lineage>
        <taxon>Bacteria</taxon>
        <taxon>Pseudomonadati</taxon>
        <taxon>Acidobacteriota</taxon>
        <taxon>Terriglobia</taxon>
        <taxon>Terriglobales</taxon>
        <taxon>Acidobacteriaceae</taxon>
        <taxon>Edaphobacter</taxon>
    </lineage>
</organism>
<dbReference type="InterPro" id="IPR000847">
    <property type="entry name" value="LysR_HTH_N"/>
</dbReference>
<dbReference type="EMBL" id="SHKW01000001">
    <property type="protein sequence ID" value="RZU42189.1"/>
    <property type="molecule type" value="Genomic_DNA"/>
</dbReference>
<dbReference type="PROSITE" id="PS50931">
    <property type="entry name" value="HTH_LYSR"/>
    <property type="match status" value="1"/>
</dbReference>
<dbReference type="PRINTS" id="PR00039">
    <property type="entry name" value="HTHLYSR"/>
</dbReference>
<proteinExistence type="inferred from homology"/>
<reference evidence="7 8" key="1">
    <citation type="submission" date="2019-02" db="EMBL/GenBank/DDBJ databases">
        <title>Genomic Encyclopedia of Archaeal and Bacterial Type Strains, Phase II (KMG-II): from individual species to whole genera.</title>
        <authorList>
            <person name="Goeker M."/>
        </authorList>
    </citation>
    <scope>NUCLEOTIDE SEQUENCE [LARGE SCALE GENOMIC DNA]</scope>
    <source>
        <strain evidence="7 8">DSM 18101</strain>
    </source>
</reference>
<evidence type="ECO:0000259" key="6">
    <source>
        <dbReference type="PROSITE" id="PS50931"/>
    </source>
</evidence>
<keyword evidence="5" id="KW-0804">Transcription</keyword>
<dbReference type="GO" id="GO:0003677">
    <property type="term" value="F:DNA binding"/>
    <property type="evidence" value="ECO:0007669"/>
    <property type="project" value="UniProtKB-KW"/>
</dbReference>
<comment type="caution">
    <text evidence="7">The sequence shown here is derived from an EMBL/GenBank/DDBJ whole genome shotgun (WGS) entry which is preliminary data.</text>
</comment>
<dbReference type="Gene3D" id="1.10.10.10">
    <property type="entry name" value="Winged helix-like DNA-binding domain superfamily/Winged helix DNA-binding domain"/>
    <property type="match status" value="1"/>
</dbReference>
<evidence type="ECO:0000313" key="7">
    <source>
        <dbReference type="EMBL" id="RZU42189.1"/>
    </source>
</evidence>
<evidence type="ECO:0000313" key="8">
    <source>
        <dbReference type="Proteomes" id="UP000292958"/>
    </source>
</evidence>
<dbReference type="FunFam" id="1.10.10.10:FF:000001">
    <property type="entry name" value="LysR family transcriptional regulator"/>
    <property type="match status" value="1"/>
</dbReference>
<dbReference type="GO" id="GO:0032993">
    <property type="term" value="C:protein-DNA complex"/>
    <property type="evidence" value="ECO:0007669"/>
    <property type="project" value="TreeGrafter"/>
</dbReference>
<dbReference type="SUPFAM" id="SSF53850">
    <property type="entry name" value="Periplasmic binding protein-like II"/>
    <property type="match status" value="1"/>
</dbReference>
<dbReference type="RefSeq" id="WP_130419976.1">
    <property type="nucleotide sequence ID" value="NZ_SHKW01000001.1"/>
</dbReference>
<protein>
    <submittedName>
        <fullName evidence="7">LysR family hydrogen peroxide-inducible transcriptional activator</fullName>
    </submittedName>
</protein>
<dbReference type="Pfam" id="PF03466">
    <property type="entry name" value="LysR_substrate"/>
    <property type="match status" value="1"/>
</dbReference>
<dbReference type="PANTHER" id="PTHR30346:SF26">
    <property type="entry name" value="HYDROGEN PEROXIDE-INDUCIBLE GENES ACTIVATOR"/>
    <property type="match status" value="1"/>
</dbReference>
<name>A0A4Q7YYI2_9BACT</name>
<dbReference type="PANTHER" id="PTHR30346">
    <property type="entry name" value="TRANSCRIPTIONAL DUAL REGULATOR HCAR-RELATED"/>
    <property type="match status" value="1"/>
</dbReference>
<dbReference type="GO" id="GO:0003700">
    <property type="term" value="F:DNA-binding transcription factor activity"/>
    <property type="evidence" value="ECO:0007669"/>
    <property type="project" value="InterPro"/>
</dbReference>
<dbReference type="Gene3D" id="3.40.190.10">
    <property type="entry name" value="Periplasmic binding protein-like II"/>
    <property type="match status" value="2"/>
</dbReference>
<dbReference type="InterPro" id="IPR036388">
    <property type="entry name" value="WH-like_DNA-bd_sf"/>
</dbReference>
<feature type="domain" description="HTH lysR-type" evidence="6">
    <location>
        <begin position="1"/>
        <end position="58"/>
    </location>
</feature>
<dbReference type="InterPro" id="IPR036390">
    <property type="entry name" value="WH_DNA-bd_sf"/>
</dbReference>
<evidence type="ECO:0000256" key="1">
    <source>
        <dbReference type="ARBA" id="ARBA00009437"/>
    </source>
</evidence>
<evidence type="ECO:0000256" key="4">
    <source>
        <dbReference type="ARBA" id="ARBA00023159"/>
    </source>
</evidence>
<dbReference type="AlphaFoldDB" id="A0A4Q7YYI2"/>
<comment type="similarity">
    <text evidence="1">Belongs to the LysR transcriptional regulatory family.</text>
</comment>
<keyword evidence="4" id="KW-0010">Activator</keyword>